<keyword evidence="4" id="KW-0808">Transferase</keyword>
<keyword evidence="9" id="KW-0812">Transmembrane</keyword>
<protein>
    <recommendedName>
        <fullName evidence="2">histidine kinase</fullName>
        <ecNumber evidence="2">2.7.13.3</ecNumber>
    </recommendedName>
</protein>
<comment type="caution">
    <text evidence="11">The sequence shown here is derived from an EMBL/GenBank/DDBJ whole genome shotgun (WGS) entry which is preliminary data.</text>
</comment>
<accession>A0A2T5J040</accession>
<evidence type="ECO:0000259" key="10">
    <source>
        <dbReference type="Pfam" id="PF07730"/>
    </source>
</evidence>
<evidence type="ECO:0000256" key="7">
    <source>
        <dbReference type="ARBA" id="ARBA00022840"/>
    </source>
</evidence>
<keyword evidence="7" id="KW-0067">ATP-binding</keyword>
<dbReference type="EC" id="2.7.13.3" evidence="2"/>
<name>A0A2T5J040_9GAMM</name>
<dbReference type="OrthoDB" id="9760839at2"/>
<dbReference type="RefSeq" id="WP_107865208.1">
    <property type="nucleotide sequence ID" value="NZ_QAON01000005.1"/>
</dbReference>
<dbReference type="GO" id="GO:0046983">
    <property type="term" value="F:protein dimerization activity"/>
    <property type="evidence" value="ECO:0007669"/>
    <property type="project" value="InterPro"/>
</dbReference>
<dbReference type="InterPro" id="IPR036890">
    <property type="entry name" value="HATPase_C_sf"/>
</dbReference>
<evidence type="ECO:0000256" key="6">
    <source>
        <dbReference type="ARBA" id="ARBA00022777"/>
    </source>
</evidence>
<feature type="transmembrane region" description="Helical" evidence="9">
    <location>
        <begin position="120"/>
        <end position="139"/>
    </location>
</feature>
<feature type="transmembrane region" description="Helical" evidence="9">
    <location>
        <begin position="146"/>
        <end position="164"/>
    </location>
</feature>
<dbReference type="InterPro" id="IPR050482">
    <property type="entry name" value="Sensor_HK_TwoCompSys"/>
</dbReference>
<keyword evidence="9" id="KW-1133">Transmembrane helix</keyword>
<proteinExistence type="predicted"/>
<evidence type="ECO:0000313" key="11">
    <source>
        <dbReference type="EMBL" id="PTQ89685.1"/>
    </source>
</evidence>
<dbReference type="GO" id="GO:0016020">
    <property type="term" value="C:membrane"/>
    <property type="evidence" value="ECO:0007669"/>
    <property type="project" value="InterPro"/>
</dbReference>
<feature type="transmembrane region" description="Helical" evidence="9">
    <location>
        <begin position="39"/>
        <end position="64"/>
    </location>
</feature>
<evidence type="ECO:0000256" key="2">
    <source>
        <dbReference type="ARBA" id="ARBA00012438"/>
    </source>
</evidence>
<keyword evidence="9" id="KW-0472">Membrane</keyword>
<gene>
    <name evidence="11" type="ORF">C8N29_1058</name>
</gene>
<keyword evidence="3" id="KW-0597">Phosphoprotein</keyword>
<dbReference type="Gene3D" id="3.30.565.10">
    <property type="entry name" value="Histidine kinase-like ATPase, C-terminal domain"/>
    <property type="match status" value="1"/>
</dbReference>
<dbReference type="AlphaFoldDB" id="A0A2T5J040"/>
<sequence length="387" mass="43872">MHEAIPFLRRQPLIIMFGVLAWLLAVWQLSQAAMAQGVVFYFVLIALNGIAALLALLRLLWLIITTRRWQMDNRDSFLWLCIIIGYGSAFMLAHHMVLPAIESFFLGFLLFNFSPLLNRFSPWIANGIFIITSLVIALLQHTLPVIVFTLYLLLAQSALWYMSYCNLAEWQAHLETATAHAQLRATQQLLNDAVARNERTRIARDLHDQMGHHLVALNIQLQILERKLPEQALPELVQVQDLAKELFKDVRTTVQQLRADQASFSELLESMLSSIPFLEFDVDIDADLAMLDEQLATCLLRVVQEAITNSLKHSDACRLWIRLVREPEGLRLMVKDNGRLRKNAEFSSGNGLRGLGERIGELGGALQTCATHEGFMLAVQFPEDCLS</sequence>
<dbReference type="PANTHER" id="PTHR24421:SF10">
    <property type="entry name" value="NITRATE_NITRITE SENSOR PROTEIN NARQ"/>
    <property type="match status" value="1"/>
</dbReference>
<comment type="catalytic activity">
    <reaction evidence="1">
        <text>ATP + protein L-histidine = ADP + protein N-phospho-L-histidine.</text>
        <dbReference type="EC" id="2.7.13.3"/>
    </reaction>
</comment>
<evidence type="ECO:0000256" key="3">
    <source>
        <dbReference type="ARBA" id="ARBA00022553"/>
    </source>
</evidence>
<evidence type="ECO:0000256" key="9">
    <source>
        <dbReference type="SAM" id="Phobius"/>
    </source>
</evidence>
<evidence type="ECO:0000313" key="12">
    <source>
        <dbReference type="Proteomes" id="UP000244223"/>
    </source>
</evidence>
<keyword evidence="5" id="KW-0547">Nucleotide-binding</keyword>
<dbReference type="Gene3D" id="1.20.5.1930">
    <property type="match status" value="1"/>
</dbReference>
<dbReference type="Proteomes" id="UP000244223">
    <property type="component" value="Unassembled WGS sequence"/>
</dbReference>
<evidence type="ECO:0000256" key="5">
    <source>
        <dbReference type="ARBA" id="ARBA00022741"/>
    </source>
</evidence>
<feature type="transmembrane region" description="Helical" evidence="9">
    <location>
        <begin position="76"/>
        <end position="100"/>
    </location>
</feature>
<dbReference type="SUPFAM" id="SSF55874">
    <property type="entry name" value="ATPase domain of HSP90 chaperone/DNA topoisomerase II/histidine kinase"/>
    <property type="match status" value="1"/>
</dbReference>
<reference evidence="11 12" key="1">
    <citation type="submission" date="2018-04" db="EMBL/GenBank/DDBJ databases">
        <title>Genomic Encyclopedia of Archaeal and Bacterial Type Strains, Phase II (KMG-II): from individual species to whole genera.</title>
        <authorList>
            <person name="Goeker M."/>
        </authorList>
    </citation>
    <scope>NUCLEOTIDE SEQUENCE [LARGE SCALE GENOMIC DNA]</scope>
    <source>
        <strain evidence="11 12">DSM 5822</strain>
    </source>
</reference>
<dbReference type="PANTHER" id="PTHR24421">
    <property type="entry name" value="NITRATE/NITRITE SENSOR PROTEIN NARX-RELATED"/>
    <property type="match status" value="1"/>
</dbReference>
<evidence type="ECO:0000256" key="4">
    <source>
        <dbReference type="ARBA" id="ARBA00022679"/>
    </source>
</evidence>
<keyword evidence="8" id="KW-0902">Two-component regulatory system</keyword>
<keyword evidence="12" id="KW-1185">Reference proteome</keyword>
<dbReference type="InterPro" id="IPR011712">
    <property type="entry name" value="Sig_transdc_His_kin_sub3_dim/P"/>
</dbReference>
<keyword evidence="6 11" id="KW-0418">Kinase</keyword>
<evidence type="ECO:0000256" key="1">
    <source>
        <dbReference type="ARBA" id="ARBA00000085"/>
    </source>
</evidence>
<feature type="domain" description="Signal transduction histidine kinase subgroup 3 dimerisation and phosphoacceptor" evidence="10">
    <location>
        <begin position="198"/>
        <end position="260"/>
    </location>
</feature>
<organism evidence="11 12">
    <name type="scientific">Agitococcus lubricus</name>
    <dbReference type="NCBI Taxonomy" id="1077255"/>
    <lineage>
        <taxon>Bacteria</taxon>
        <taxon>Pseudomonadati</taxon>
        <taxon>Pseudomonadota</taxon>
        <taxon>Gammaproteobacteria</taxon>
        <taxon>Moraxellales</taxon>
        <taxon>Moraxellaceae</taxon>
        <taxon>Agitococcus</taxon>
    </lineage>
</organism>
<dbReference type="CDD" id="cd16917">
    <property type="entry name" value="HATPase_UhpB-NarQ-NarX-like"/>
    <property type="match status" value="1"/>
</dbReference>
<evidence type="ECO:0000256" key="8">
    <source>
        <dbReference type="ARBA" id="ARBA00023012"/>
    </source>
</evidence>
<dbReference type="GO" id="GO:0000155">
    <property type="term" value="F:phosphorelay sensor kinase activity"/>
    <property type="evidence" value="ECO:0007669"/>
    <property type="project" value="InterPro"/>
</dbReference>
<dbReference type="Pfam" id="PF07730">
    <property type="entry name" value="HisKA_3"/>
    <property type="match status" value="1"/>
</dbReference>
<feature type="transmembrane region" description="Helical" evidence="9">
    <location>
        <begin position="12"/>
        <end position="33"/>
    </location>
</feature>
<dbReference type="EMBL" id="QAON01000005">
    <property type="protein sequence ID" value="PTQ89685.1"/>
    <property type="molecule type" value="Genomic_DNA"/>
</dbReference>
<dbReference type="GO" id="GO:0005524">
    <property type="term" value="F:ATP binding"/>
    <property type="evidence" value="ECO:0007669"/>
    <property type="project" value="UniProtKB-KW"/>
</dbReference>